<dbReference type="Proteomes" id="UP000186074">
    <property type="component" value="Chromosome"/>
</dbReference>
<dbReference type="STRING" id="1850254.LPB137_06855"/>
<gene>
    <name evidence="4" type="ORF">LPB137_06855</name>
</gene>
<organism evidence="4 5">
    <name type="scientific">Poseidonibacter parvus</name>
    <dbReference type="NCBI Taxonomy" id="1850254"/>
    <lineage>
        <taxon>Bacteria</taxon>
        <taxon>Pseudomonadati</taxon>
        <taxon>Campylobacterota</taxon>
        <taxon>Epsilonproteobacteria</taxon>
        <taxon>Campylobacterales</taxon>
        <taxon>Arcobacteraceae</taxon>
        <taxon>Poseidonibacter</taxon>
    </lineage>
</organism>
<reference evidence="4 5" key="1">
    <citation type="submission" date="2017-01" db="EMBL/GenBank/DDBJ databases">
        <title>Genome sequencing of Arcobacter sp. LPB0137.</title>
        <authorList>
            <person name="Lee G.-W."/>
            <person name="Yi H."/>
        </authorList>
    </citation>
    <scope>NUCLEOTIDE SEQUENCE [LARGE SCALE GENOMIC DNA]</scope>
    <source>
        <strain evidence="4 5">LPB0137</strain>
    </source>
</reference>
<sequence>MNKLEVTVSKIDTLENLNIVQFDFSGINLSMMSLGLSNINVGNKVILSVNASHIAIAKDFEGEISLSNKLPCIIERLDKGELLSSLRLNIEDTIITSIITTNSVNRMNLKEKDKVLALIKASELSIQKVIS</sequence>
<evidence type="ECO:0000256" key="1">
    <source>
        <dbReference type="ARBA" id="ARBA00022505"/>
    </source>
</evidence>
<evidence type="ECO:0000259" key="3">
    <source>
        <dbReference type="PROSITE" id="PS51866"/>
    </source>
</evidence>
<dbReference type="AlphaFoldDB" id="A0A1P8KLZ3"/>
<dbReference type="InterPro" id="IPR008995">
    <property type="entry name" value="Mo/tungstate-bd_C_term_dom"/>
</dbReference>
<dbReference type="Gene3D" id="2.40.50.100">
    <property type="match status" value="1"/>
</dbReference>
<dbReference type="RefSeq" id="WP_076086163.1">
    <property type="nucleotide sequence ID" value="NZ_CP019070.1"/>
</dbReference>
<dbReference type="EMBL" id="CP019070">
    <property type="protein sequence ID" value="APW65584.1"/>
    <property type="molecule type" value="Genomic_DNA"/>
</dbReference>
<dbReference type="GO" id="GO:0015689">
    <property type="term" value="P:molybdate ion transport"/>
    <property type="evidence" value="ECO:0007669"/>
    <property type="project" value="InterPro"/>
</dbReference>
<evidence type="ECO:0000256" key="2">
    <source>
        <dbReference type="PROSITE-ProRule" id="PRU01213"/>
    </source>
</evidence>
<dbReference type="InterPro" id="IPR004606">
    <property type="entry name" value="Mop_domain"/>
</dbReference>
<dbReference type="PROSITE" id="PS51866">
    <property type="entry name" value="MOP"/>
    <property type="match status" value="1"/>
</dbReference>
<dbReference type="SUPFAM" id="SSF50331">
    <property type="entry name" value="MOP-like"/>
    <property type="match status" value="1"/>
</dbReference>
<protein>
    <submittedName>
        <fullName evidence="4">Transporter</fullName>
    </submittedName>
</protein>
<feature type="domain" description="Mop" evidence="3">
    <location>
        <begin position="63"/>
        <end position="128"/>
    </location>
</feature>
<keyword evidence="5" id="KW-1185">Reference proteome</keyword>
<accession>A0A1P8KLZ3</accession>
<keyword evidence="1 2" id="KW-0500">Molybdenum</keyword>
<dbReference type="OrthoDB" id="5339701at2"/>
<dbReference type="InterPro" id="IPR005116">
    <property type="entry name" value="Transp-assoc_OB_typ1"/>
</dbReference>
<evidence type="ECO:0000313" key="4">
    <source>
        <dbReference type="EMBL" id="APW65584.1"/>
    </source>
</evidence>
<name>A0A1P8KLZ3_9BACT</name>
<dbReference type="KEGG" id="alp:LPB137_06855"/>
<proteinExistence type="predicted"/>
<evidence type="ECO:0000313" key="5">
    <source>
        <dbReference type="Proteomes" id="UP000186074"/>
    </source>
</evidence>
<dbReference type="Pfam" id="PF03459">
    <property type="entry name" value="TOBE"/>
    <property type="match status" value="1"/>
</dbReference>